<dbReference type="Ensembl" id="ENSMMST00000001718.1">
    <property type="protein sequence ID" value="ENSMMSP00000001560.1"/>
    <property type="gene ID" value="ENSMMSG00000001254.1"/>
</dbReference>
<dbReference type="InterPro" id="IPR036875">
    <property type="entry name" value="Znf_CCHC_sf"/>
</dbReference>
<dbReference type="InterPro" id="IPR001878">
    <property type="entry name" value="Znf_CCHC"/>
</dbReference>
<feature type="domain" description="CCHC-type" evidence="6">
    <location>
        <begin position="48"/>
        <end position="61"/>
    </location>
</feature>
<dbReference type="AlphaFoldDB" id="A0A8C6CGW1"/>
<dbReference type="GeneTree" id="ENSGT00950000183041"/>
<feature type="domain" description="CCHC-type" evidence="6">
    <location>
        <begin position="112"/>
        <end position="128"/>
    </location>
</feature>
<feature type="domain" description="CCHC-type" evidence="6">
    <location>
        <begin position="68"/>
        <end position="83"/>
    </location>
</feature>
<dbReference type="PANTHER" id="PTHR47103">
    <property type="entry name" value="DNA-BINDING PROTEIN"/>
    <property type="match status" value="1"/>
</dbReference>
<dbReference type="Proteomes" id="UP000694544">
    <property type="component" value="Unplaced"/>
</dbReference>
<reference evidence="7" key="1">
    <citation type="submission" date="2025-08" db="UniProtKB">
        <authorList>
            <consortium name="Ensembl"/>
        </authorList>
    </citation>
    <scope>IDENTIFICATION</scope>
</reference>
<dbReference type="PANTHER" id="PTHR47103:SF8">
    <property type="entry name" value="DNA-BINDING PROTEIN"/>
    <property type="match status" value="1"/>
</dbReference>
<feature type="domain" description="CCHC-type" evidence="6">
    <location>
        <begin position="92"/>
        <end position="105"/>
    </location>
</feature>
<evidence type="ECO:0000313" key="7">
    <source>
        <dbReference type="Ensembl" id="ENSMMSP00000001560.1"/>
    </source>
</evidence>
<keyword evidence="8" id="KW-1185">Reference proteome</keyword>
<evidence type="ECO:0000313" key="8">
    <source>
        <dbReference type="Proteomes" id="UP000694544"/>
    </source>
</evidence>
<dbReference type="Pfam" id="PF14392">
    <property type="entry name" value="zf-CCHC_4"/>
    <property type="match status" value="1"/>
</dbReference>
<gene>
    <name evidence="7" type="primary">ZCCHC13</name>
</gene>
<organism evidence="7 8">
    <name type="scientific">Moschus moschiferus</name>
    <name type="common">Siberian musk deer</name>
    <name type="synonym">Moschus sibiricus</name>
    <dbReference type="NCBI Taxonomy" id="68415"/>
    <lineage>
        <taxon>Eukaryota</taxon>
        <taxon>Metazoa</taxon>
        <taxon>Chordata</taxon>
        <taxon>Craniata</taxon>
        <taxon>Vertebrata</taxon>
        <taxon>Euteleostomi</taxon>
        <taxon>Mammalia</taxon>
        <taxon>Eutheria</taxon>
        <taxon>Laurasiatheria</taxon>
        <taxon>Artiodactyla</taxon>
        <taxon>Ruminantia</taxon>
        <taxon>Pecora</taxon>
        <taxon>Moschidae</taxon>
        <taxon>Moschus</taxon>
    </lineage>
</organism>
<dbReference type="SUPFAM" id="SSF57756">
    <property type="entry name" value="Retrovirus zinc finger-like domains"/>
    <property type="match status" value="2"/>
</dbReference>
<name>A0A8C6CGW1_MOSMO</name>
<accession>A0A8C6CGW1</accession>
<evidence type="ECO:0000256" key="4">
    <source>
        <dbReference type="ARBA" id="ARBA00022833"/>
    </source>
</evidence>
<proteinExistence type="predicted"/>
<dbReference type="SMART" id="SM00343">
    <property type="entry name" value="ZnF_C2HC"/>
    <property type="match status" value="6"/>
</dbReference>
<dbReference type="GO" id="GO:0003676">
    <property type="term" value="F:nucleic acid binding"/>
    <property type="evidence" value="ECO:0007669"/>
    <property type="project" value="InterPro"/>
</dbReference>
<dbReference type="FunFam" id="4.10.60.10:FF:000094">
    <property type="entry name" value="Zinc finger CCHC-type containing 13"/>
    <property type="match status" value="1"/>
</dbReference>
<protein>
    <submittedName>
        <fullName evidence="7">Zinc finger CCHC-type containing 13</fullName>
    </submittedName>
</protein>
<dbReference type="GO" id="GO:0008270">
    <property type="term" value="F:zinc ion binding"/>
    <property type="evidence" value="ECO:0007669"/>
    <property type="project" value="UniProtKB-KW"/>
</dbReference>
<keyword evidence="1" id="KW-0479">Metal-binding</keyword>
<dbReference type="Gene3D" id="4.10.60.10">
    <property type="entry name" value="Zinc finger, CCHC-type"/>
    <property type="match status" value="4"/>
</dbReference>
<keyword evidence="3 5" id="KW-0863">Zinc-finger</keyword>
<evidence type="ECO:0000259" key="6">
    <source>
        <dbReference type="PROSITE" id="PS50158"/>
    </source>
</evidence>
<evidence type="ECO:0000256" key="2">
    <source>
        <dbReference type="ARBA" id="ARBA00022737"/>
    </source>
</evidence>
<sequence length="178" mass="19584">MSSKECFKCGHVGHWVRGSSKGGGARRHGARSRGRRAQCSSTTLPVICYRCGESGHLAKDCNLLDDICYNCGESGHIAKDCAEPKREREHCCYTCGRPGHLARDCDRQEEQKCYSCGKSGHIQKDCTQVKCYRCGEIGHVAINFVSDSLRPRKNTGVGYHLLLQGIFPTQGSNPGLPH</sequence>
<evidence type="ECO:0000256" key="1">
    <source>
        <dbReference type="ARBA" id="ARBA00022723"/>
    </source>
</evidence>
<evidence type="ECO:0000256" key="3">
    <source>
        <dbReference type="ARBA" id="ARBA00022771"/>
    </source>
</evidence>
<keyword evidence="4" id="KW-0862">Zinc</keyword>
<reference evidence="7" key="2">
    <citation type="submission" date="2025-09" db="UniProtKB">
        <authorList>
            <consortium name="Ensembl"/>
        </authorList>
    </citation>
    <scope>IDENTIFICATION</scope>
</reference>
<evidence type="ECO:0000256" key="5">
    <source>
        <dbReference type="PROSITE-ProRule" id="PRU00047"/>
    </source>
</evidence>
<dbReference type="PROSITE" id="PS50158">
    <property type="entry name" value="ZF_CCHC"/>
    <property type="match status" value="4"/>
</dbReference>
<dbReference type="InterPro" id="IPR025836">
    <property type="entry name" value="Zn_knuckle_CX2CX4HX4C"/>
</dbReference>
<dbReference type="FunFam" id="4.10.60.10:FF:000002">
    <property type="entry name" value="cellular nucleic acid-binding protein-like isoform X1"/>
    <property type="match status" value="1"/>
</dbReference>
<keyword evidence="2" id="KW-0677">Repeat</keyword>
<dbReference type="Pfam" id="PF00098">
    <property type="entry name" value="zf-CCHC"/>
    <property type="match status" value="5"/>
</dbReference>